<dbReference type="EMBL" id="MLKD01000005">
    <property type="protein sequence ID" value="OQE26278.1"/>
    <property type="molecule type" value="Genomic_DNA"/>
</dbReference>
<keyword evidence="1" id="KW-0472">Membrane</keyword>
<evidence type="ECO:0000256" key="1">
    <source>
        <dbReference type="SAM" id="Phobius"/>
    </source>
</evidence>
<evidence type="ECO:0000313" key="3">
    <source>
        <dbReference type="EMBL" id="OQE26278.1"/>
    </source>
</evidence>
<keyword evidence="1" id="KW-1133">Transmembrane helix</keyword>
<feature type="chain" id="PRO_5012099282" evidence="2">
    <location>
        <begin position="19"/>
        <end position="193"/>
    </location>
</feature>
<dbReference type="AlphaFoldDB" id="A0A1V6TIX1"/>
<gene>
    <name evidence="3" type="ORF">PENSTE_c005G06089</name>
</gene>
<name>A0A1V6TIX1_9EURO</name>
<feature type="transmembrane region" description="Helical" evidence="1">
    <location>
        <begin position="164"/>
        <end position="192"/>
    </location>
</feature>
<dbReference type="Proteomes" id="UP000191285">
    <property type="component" value="Unassembled WGS sequence"/>
</dbReference>
<keyword evidence="1" id="KW-0812">Transmembrane</keyword>
<proteinExistence type="predicted"/>
<evidence type="ECO:0000256" key="2">
    <source>
        <dbReference type="SAM" id="SignalP"/>
    </source>
</evidence>
<keyword evidence="4" id="KW-1185">Reference proteome</keyword>
<organism evidence="3 4">
    <name type="scientific">Penicillium steckii</name>
    <dbReference type="NCBI Taxonomy" id="303698"/>
    <lineage>
        <taxon>Eukaryota</taxon>
        <taxon>Fungi</taxon>
        <taxon>Dikarya</taxon>
        <taxon>Ascomycota</taxon>
        <taxon>Pezizomycotina</taxon>
        <taxon>Eurotiomycetes</taxon>
        <taxon>Eurotiomycetidae</taxon>
        <taxon>Eurotiales</taxon>
        <taxon>Aspergillaceae</taxon>
        <taxon>Penicillium</taxon>
    </lineage>
</organism>
<accession>A0A1V6TIX1</accession>
<sequence length="193" mass="20740">MKFFILLPAALAVSGVYGSPVSPTCSALDKLSADLHETTTYLQQVKEHPSSNVADATSQLAQGLAYIQNIVNDLGSFEINAQVKTFVIPEIQKALQNRINQLESPNSKSTTFEIETTISSLSKTLDHATSLFDTSRASVCASGTVAKNAQSNIICAILQLVFDISFYVLLNINGLASLVFNLSFVLGCTLSLF</sequence>
<keyword evidence="2" id="KW-0732">Signal</keyword>
<evidence type="ECO:0000313" key="4">
    <source>
        <dbReference type="Proteomes" id="UP000191285"/>
    </source>
</evidence>
<comment type="caution">
    <text evidence="3">The sequence shown here is derived from an EMBL/GenBank/DDBJ whole genome shotgun (WGS) entry which is preliminary data.</text>
</comment>
<feature type="signal peptide" evidence="2">
    <location>
        <begin position="1"/>
        <end position="18"/>
    </location>
</feature>
<reference evidence="4" key="1">
    <citation type="journal article" date="2017" name="Nat. Microbiol.">
        <title>Global analysis of biosynthetic gene clusters reveals vast potential of secondary metabolite production in Penicillium species.</title>
        <authorList>
            <person name="Nielsen J.C."/>
            <person name="Grijseels S."/>
            <person name="Prigent S."/>
            <person name="Ji B."/>
            <person name="Dainat J."/>
            <person name="Nielsen K.F."/>
            <person name="Frisvad J.C."/>
            <person name="Workman M."/>
            <person name="Nielsen J."/>
        </authorList>
    </citation>
    <scope>NUCLEOTIDE SEQUENCE [LARGE SCALE GENOMIC DNA]</scope>
    <source>
        <strain evidence="4">IBT 24891</strain>
    </source>
</reference>
<protein>
    <submittedName>
        <fullName evidence="3">Uncharacterized protein</fullName>
    </submittedName>
</protein>